<dbReference type="Proteomes" id="UP001300261">
    <property type="component" value="Unassembled WGS sequence"/>
</dbReference>
<proteinExistence type="predicted"/>
<dbReference type="EMBL" id="JAPEVI010000002">
    <property type="protein sequence ID" value="MCX2721631.1"/>
    <property type="molecule type" value="Genomic_DNA"/>
</dbReference>
<organism evidence="2 3">
    <name type="scientific">Roseibium salinum</name>
    <dbReference type="NCBI Taxonomy" id="1604349"/>
    <lineage>
        <taxon>Bacteria</taxon>
        <taxon>Pseudomonadati</taxon>
        <taxon>Pseudomonadota</taxon>
        <taxon>Alphaproteobacteria</taxon>
        <taxon>Hyphomicrobiales</taxon>
        <taxon>Stappiaceae</taxon>
        <taxon>Roseibium</taxon>
    </lineage>
</organism>
<reference evidence="2 3" key="1">
    <citation type="journal article" date="2016" name="Int. J. Syst. Evol. Microbiol.">
        <title>Labrenzia salina sp. nov., isolated from the rhizosphere of the halophyte Arthrocnemum macrostachyum.</title>
        <authorList>
            <person name="Camacho M."/>
            <person name="Redondo-Gomez S."/>
            <person name="Rodriguez-Llorente I."/>
            <person name="Rohde M."/>
            <person name="Sproer C."/>
            <person name="Schumann P."/>
            <person name="Klenk H.P."/>
            <person name="Montero-Calasanz M.D.C."/>
        </authorList>
    </citation>
    <scope>NUCLEOTIDE SEQUENCE [LARGE SCALE GENOMIC DNA]</scope>
    <source>
        <strain evidence="2 3">DSM 29163</strain>
    </source>
</reference>
<keyword evidence="1" id="KW-0472">Membrane</keyword>
<accession>A0ABT3QXS2</accession>
<keyword evidence="1" id="KW-1133">Transmembrane helix</keyword>
<evidence type="ECO:0000313" key="3">
    <source>
        <dbReference type="Proteomes" id="UP001300261"/>
    </source>
</evidence>
<sequence length="210" mass="23352">MWEFIKDNEGAINAVASVLTLGIWTLYFQLLLNSYRHRVRPKININRAGGRSTRSRCVISNMSAEAVYVEAIVLTLGDGEKRQVCHLSDLDVSVSPDTDTRSQLFQGPLSSGEFLDIGSFDSLIERARETSGGQENLADDTARLEVMVVGTYTAGDGLIAAERCYELPVKKGERLLSPTSFSARQARSRKELKSIERLMLNTYRSEANSR</sequence>
<name>A0ABT3QXS2_9HYPH</name>
<protein>
    <submittedName>
        <fullName evidence="2">Uncharacterized protein</fullName>
    </submittedName>
</protein>
<comment type="caution">
    <text evidence="2">The sequence shown here is derived from an EMBL/GenBank/DDBJ whole genome shotgun (WGS) entry which is preliminary data.</text>
</comment>
<dbReference type="RefSeq" id="WP_265961320.1">
    <property type="nucleotide sequence ID" value="NZ_JAPEVI010000002.1"/>
</dbReference>
<feature type="transmembrane region" description="Helical" evidence="1">
    <location>
        <begin position="12"/>
        <end position="32"/>
    </location>
</feature>
<evidence type="ECO:0000256" key="1">
    <source>
        <dbReference type="SAM" id="Phobius"/>
    </source>
</evidence>
<evidence type="ECO:0000313" key="2">
    <source>
        <dbReference type="EMBL" id="MCX2721631.1"/>
    </source>
</evidence>
<gene>
    <name evidence="2" type="ORF">ON753_04305</name>
</gene>
<keyword evidence="3" id="KW-1185">Reference proteome</keyword>
<keyword evidence="1" id="KW-0812">Transmembrane</keyword>